<name>A0ACD1AET0_9FIRM</name>
<organism evidence="1 2">
    <name type="scientific">Anoxybacterium hadale</name>
    <dbReference type="NCBI Taxonomy" id="3408580"/>
    <lineage>
        <taxon>Bacteria</taxon>
        <taxon>Bacillati</taxon>
        <taxon>Bacillota</taxon>
        <taxon>Clostridia</taxon>
        <taxon>Peptostreptococcales</taxon>
        <taxon>Anaerovoracaceae</taxon>
        <taxon>Anoxybacterium</taxon>
    </lineage>
</organism>
<evidence type="ECO:0000313" key="2">
    <source>
        <dbReference type="Proteomes" id="UP000594014"/>
    </source>
</evidence>
<accession>A0ACD1AET0</accession>
<dbReference type="EMBL" id="CP042469">
    <property type="protein sequence ID" value="QOX64794.1"/>
    <property type="molecule type" value="Genomic_DNA"/>
</dbReference>
<sequence length="1137" mass="119569">MKRSLKMGASILLTLCMILTLMPQYAYAGGESIVQRTTMLPLGNPSEPFGYTNTADVLVDSVSADDKITDSAEGWEWYPEGDSTQDYDDNTLVLKGIHLETNNTVAISLPAGATIILKTDTTNVVRSTCSQVPNNVIGIDCKGELTIKGEGSLEVQSGIGPYLNTSTAISAAGNLNIEGGTIRALGQVAFYGSTGLSSAGVLKISGGNITAKSDTTMDSNISAAIKGASVIIEDGTVYAQASLTHSVRYSILSDDGDGIETGIVATGMVVRYNIDDNNYTGQIEIKHLTNDNKMYYSMAGASEEHDENAFDILIQKAPPGASISQKTISGVAGSKLSGTPTMTISLTGCTFIELANNTDISSWFNNLPDGLIVTLLSVAGDGSSASIGFSGTPLEASDSAMLINIPSENLSIDEPVTVDTNSNAKFAITGGEPSGLQKRTNSLDLTVTELSYKASGSEEPAYANPTISNITNTVEGWKWYRYADEESGYASNTLELSGIDLTTTTANFGIKLPSGSAIVVLDGTSNRIASTFTGGENSYGIWCQGDLTIKGDSGELKTLGGNPEYGPIGTSGVMANGFLLIEGGNITAVGGVTPFTYQSMSTGLRAAKQLKITGGIIYAESKSRAVYSGSWDLDIEEMEAFVKIDEEYTAPAYSENGVLVYVSGQYLLAAKDARITPIPLPSFGGNGTEANPYLITSKEELKEMGRYVNLYNKKYGNKHYKLMADIVLNEADNGTLEQWTPIGLNSEKPFTGVFYGGNHTIKGIYINDFTTSYAGLFGYIKDGIVKNVGITGGQFSALGSNSYAGGIAGYNNGGQIEDCFNRSSITGTQSGGITGYNEMGHIQDSYNTGNVAGFVAGGITGVNQDAELTIVNCYNTGSVKAMKNNDSVYAGGITGKNYSATIKNSYNAGTVFANGIGNGQVNLGGVFGRNLLGNLIDVYWLDSALTIDYISDDTIDGIQVKTSSELKAMTEELNENVARLSEEYNNLALWKDDAKHENGGYPLFGTVTNYTLTVSGGGTGATADGSYAAGTIVSIHAGTKEGYTFTGWTTAGSGVFENTSNAETTFTMPEANTTITANWKAKDEPGQGPGPSKPSRPTPSVKTEDTNVLINGKSQSAGKSETTTGSDGNTYNGNSRL</sequence>
<keyword evidence="2" id="KW-1185">Reference proteome</keyword>
<dbReference type="Proteomes" id="UP000594014">
    <property type="component" value="Chromosome"/>
</dbReference>
<proteinExistence type="predicted"/>
<protein>
    <submittedName>
        <fullName evidence="1">Uncharacterized protein</fullName>
    </submittedName>
</protein>
<reference evidence="1" key="1">
    <citation type="submission" date="2019-08" db="EMBL/GenBank/DDBJ databases">
        <title>Genome sequence of Clostridiales bacterium MT110.</title>
        <authorList>
            <person name="Cao J."/>
        </authorList>
    </citation>
    <scope>NUCLEOTIDE SEQUENCE</scope>
    <source>
        <strain evidence="1">MT110</strain>
    </source>
</reference>
<evidence type="ECO:0000313" key="1">
    <source>
        <dbReference type="EMBL" id="QOX64794.1"/>
    </source>
</evidence>
<gene>
    <name evidence="1" type="ORF">FRZ06_16295</name>
</gene>